<protein>
    <submittedName>
        <fullName evidence="1">Uncharacterized protein</fullName>
    </submittedName>
</protein>
<evidence type="ECO:0000313" key="2">
    <source>
        <dbReference type="Proteomes" id="UP001060170"/>
    </source>
</evidence>
<gene>
    <name evidence="1" type="ORF">MJO28_003366</name>
</gene>
<evidence type="ECO:0000313" key="1">
    <source>
        <dbReference type="EMBL" id="KAI7959575.1"/>
    </source>
</evidence>
<comment type="caution">
    <text evidence="1">The sequence shown here is derived from an EMBL/GenBank/DDBJ whole genome shotgun (WGS) entry which is preliminary data.</text>
</comment>
<sequence length="995" mass="115801">MAGNTKKRTGKLKMKTPTIATRAQRLRREKNCVEYHSSYLRIFANQDSLRHERERQEDMVGDHLMENTYEPNPEQLEDDATSSSSEDDIQWVNVELEPPRPIDLAIEACKEKFRREARELNWNNVTQLLHPAFMTMKSRTNNWSRTLDINPMPKCICSSKEKTTRIVDLVDIFGQYRKPFEFCKCTDDAARLIYHGYLAASPQIPQTAFSLPLLTLHNSLWNHCHVSILPFTLALTEWLEPRSERLRVKNRLHARDLRKPFSAAVDFYRELEELSTTLAYKVLQLKPLGILAIESCPACFGPRPANTHEYPDATRNLLCVCLDANFQHRHHTKASHANENVQMPRIFITTNDIQEMADIISAKEEESSNKKQQGPPDRCTKSFKAADDQRSESTWKGCDDTGLMGCCCRHDSVIYMANIYKSGEKRSLPMVLLRKLFLDVEPDRKVGILYDIGCSLDKFCQLRQLLIEERPRIQFGTSVFHAYAHNWLCQLGYHPRFNVGWGLSDGEGLERMWSFLSPLIGPLRYSTRSHRLHSIAHRLKHHNSRDIKKLPRWLCKKFNAAITRQIQTRLILQQLLRQPNPFDSQGRNYKKSFFKQQWASQREFRHHRTGPEDERRCKLVELYEKEATVARLRKELSSPKVLQRTEDELADLIENIETGTEEVQLLKEELTEEEGVHIDDKEQRLLLLLWSAKTELFLQASYKQAEMQPITDSQTIGTRLGTKGREKVFQALRDRESVVARALNLYNKRYTDYVAEYPDKAPATQYEHPLSYDEFSAFPLDDAFWNDGIYYQSKEPWAMDPNVRSGINCVLILSRIQEEFQLIAQELARMVEWAISHYHTLFKSINYLRGRIVQMSIPNTAVPPDYIDEIPFGDGKCSRVLKVTYIKQDLQQRTWEHGTLVEEWSEKVAWLWPRCQPHTNRPALCRWFELTKLVRQHRAQLKKKRGIKEVGLELDHLQEDTVLDERVNDGEDAASQFLANRGEVDPLAQINGVHV</sequence>
<reference evidence="2" key="1">
    <citation type="journal article" date="2018" name="BMC Genomics">
        <title>Genomic insights into host adaptation between the wheat stripe rust pathogen (Puccinia striiformis f. sp. tritici) and the barley stripe rust pathogen (Puccinia striiformis f. sp. hordei).</title>
        <authorList>
            <person name="Xia C."/>
            <person name="Wang M."/>
            <person name="Yin C."/>
            <person name="Cornejo O.E."/>
            <person name="Hulbert S.H."/>
            <person name="Chen X."/>
        </authorList>
    </citation>
    <scope>NUCLEOTIDE SEQUENCE [LARGE SCALE GENOMIC DNA]</scope>
    <source>
        <strain evidence="2">93-210</strain>
    </source>
</reference>
<organism evidence="1 2">
    <name type="scientific">Puccinia striiformis f. sp. tritici</name>
    <dbReference type="NCBI Taxonomy" id="168172"/>
    <lineage>
        <taxon>Eukaryota</taxon>
        <taxon>Fungi</taxon>
        <taxon>Dikarya</taxon>
        <taxon>Basidiomycota</taxon>
        <taxon>Pucciniomycotina</taxon>
        <taxon>Pucciniomycetes</taxon>
        <taxon>Pucciniales</taxon>
        <taxon>Pucciniaceae</taxon>
        <taxon>Puccinia</taxon>
    </lineage>
</organism>
<accession>A0ACC0ESJ0</accession>
<reference evidence="2" key="2">
    <citation type="journal article" date="2018" name="Mol. Plant Microbe Interact.">
        <title>Genome sequence resources for the wheat stripe rust pathogen (Puccinia striiformis f. sp. tritici) and the barley stripe rust pathogen (Puccinia striiformis f. sp. hordei).</title>
        <authorList>
            <person name="Xia C."/>
            <person name="Wang M."/>
            <person name="Yin C."/>
            <person name="Cornejo O.E."/>
            <person name="Hulbert S.H."/>
            <person name="Chen X."/>
        </authorList>
    </citation>
    <scope>NUCLEOTIDE SEQUENCE [LARGE SCALE GENOMIC DNA]</scope>
    <source>
        <strain evidence="2">93-210</strain>
    </source>
</reference>
<dbReference type="EMBL" id="CM045867">
    <property type="protein sequence ID" value="KAI7959575.1"/>
    <property type="molecule type" value="Genomic_DNA"/>
</dbReference>
<name>A0ACC0ESJ0_9BASI</name>
<reference evidence="1 2" key="3">
    <citation type="journal article" date="2022" name="Microbiol. Spectr.">
        <title>Folding features and dynamics of 3D genome architecture in plant fungal pathogens.</title>
        <authorList>
            <person name="Xia C."/>
        </authorList>
    </citation>
    <scope>NUCLEOTIDE SEQUENCE [LARGE SCALE GENOMIC DNA]</scope>
    <source>
        <strain evidence="1 2">93-210</strain>
    </source>
</reference>
<keyword evidence="2" id="KW-1185">Reference proteome</keyword>
<proteinExistence type="predicted"/>
<dbReference type="Proteomes" id="UP001060170">
    <property type="component" value="Chromosome 3"/>
</dbReference>